<evidence type="ECO:0000313" key="2">
    <source>
        <dbReference type="Proteomes" id="UP000186795"/>
    </source>
</evidence>
<sequence>MADSLEEQLARKYGLPLKQTRQIVQHARDRLEAEQLCQHENEPTYRCPQCAMKWYQVTFSFTCPRCGSRVEKGEP</sequence>
<dbReference type="EMBL" id="FTOD01000001">
    <property type="protein sequence ID" value="SIS41938.1"/>
    <property type="molecule type" value="Genomic_DNA"/>
</dbReference>
<keyword evidence="2" id="KW-1185">Reference proteome</keyword>
<dbReference type="AlphaFoldDB" id="A0A1N7IXV1"/>
<name>A0A1N7IXV1_9BACL</name>
<evidence type="ECO:0000313" key="1">
    <source>
        <dbReference type="EMBL" id="SIS41938.1"/>
    </source>
</evidence>
<proteinExistence type="predicted"/>
<dbReference type="RefSeq" id="WP_009708858.1">
    <property type="nucleotide sequence ID" value="NZ_CP048103.1"/>
</dbReference>
<gene>
    <name evidence="1" type="ORF">SAMN05421790_101487</name>
</gene>
<protein>
    <submittedName>
        <fullName evidence="1">Uncharacterized protein</fullName>
    </submittedName>
</protein>
<accession>A0A1N7IXV1</accession>
<dbReference type="Proteomes" id="UP000186795">
    <property type="component" value="Unassembled WGS sequence"/>
</dbReference>
<dbReference type="OrthoDB" id="2990212at2"/>
<reference evidence="2" key="1">
    <citation type="submission" date="2017-01" db="EMBL/GenBank/DDBJ databases">
        <authorList>
            <person name="Varghese N."/>
            <person name="Submissions S."/>
        </authorList>
    </citation>
    <scope>NUCLEOTIDE SEQUENCE [LARGE SCALE GENOMIC DNA]</scope>
    <source>
        <strain evidence="2">DSM 45196</strain>
    </source>
</reference>
<organism evidence="1 2">
    <name type="scientific">Kroppenstedtia eburnea</name>
    <dbReference type="NCBI Taxonomy" id="714067"/>
    <lineage>
        <taxon>Bacteria</taxon>
        <taxon>Bacillati</taxon>
        <taxon>Bacillota</taxon>
        <taxon>Bacilli</taxon>
        <taxon>Bacillales</taxon>
        <taxon>Thermoactinomycetaceae</taxon>
        <taxon>Kroppenstedtia</taxon>
    </lineage>
</organism>